<sequence>MTGPIDGPEGRLPRPADAPGGGPRPGRTYTPDFLTELFRNPLDPGYAAAAARRARVGGPTGWQRGAIRSVTVATLLVLGFLFAVAYRQTIAEEPERSRARAGLVEQIKQREGETSELARRADALRGEVARQRDAALSGSDAARLRDLEAVTGLARVRGDGVVVRVADAPSKADAVTGQGGTNLGRVLDSDLQKIANGLWSAGAEAVAINGQRLTATSTIRAAGGAILVDYRPVTGPYEVSAIGPEELEDRFNDSLAARLMRNVSAEHGLSFAVRGVDDLTLPAAGGPQLRYARPVVPPTISAPGSGAPGGSAPAASPTGTPDTTRPSGGNR</sequence>
<dbReference type="Pfam" id="PF05949">
    <property type="entry name" value="DUF881"/>
    <property type="match status" value="1"/>
</dbReference>
<dbReference type="RefSeq" id="WP_208811217.1">
    <property type="nucleotide sequence ID" value="NZ_WVUH01000012.1"/>
</dbReference>
<proteinExistence type="inferred from homology"/>
<evidence type="ECO:0000256" key="2">
    <source>
        <dbReference type="SAM" id="MobiDB-lite"/>
    </source>
</evidence>
<dbReference type="Gene3D" id="3.30.70.1880">
    <property type="entry name" value="Protein of unknown function DUF881"/>
    <property type="match status" value="1"/>
</dbReference>
<protein>
    <submittedName>
        <fullName evidence="3">DUF881 domain-containing protein</fullName>
    </submittedName>
</protein>
<evidence type="ECO:0000313" key="3">
    <source>
        <dbReference type="EMBL" id="MBO4205033.1"/>
    </source>
</evidence>
<dbReference type="EMBL" id="WVUH01000012">
    <property type="protein sequence ID" value="MBO4205033.1"/>
    <property type="molecule type" value="Genomic_DNA"/>
</dbReference>
<gene>
    <name evidence="3" type="ORF">GSF22_03275</name>
</gene>
<keyword evidence="4" id="KW-1185">Reference proteome</keyword>
<dbReference type="Proteomes" id="UP000823521">
    <property type="component" value="Unassembled WGS sequence"/>
</dbReference>
<organism evidence="3 4">
    <name type="scientific">Micromonospora echinofusca</name>
    <dbReference type="NCBI Taxonomy" id="47858"/>
    <lineage>
        <taxon>Bacteria</taxon>
        <taxon>Bacillati</taxon>
        <taxon>Actinomycetota</taxon>
        <taxon>Actinomycetes</taxon>
        <taxon>Micromonosporales</taxon>
        <taxon>Micromonosporaceae</taxon>
        <taxon>Micromonospora</taxon>
    </lineage>
</organism>
<dbReference type="InterPro" id="IPR010273">
    <property type="entry name" value="DUF881"/>
</dbReference>
<feature type="region of interest" description="Disordered" evidence="2">
    <location>
        <begin position="1"/>
        <end position="29"/>
    </location>
</feature>
<reference evidence="3 4" key="1">
    <citation type="submission" date="2019-12" db="EMBL/GenBank/DDBJ databases">
        <title>Whole genome sequencing of endophytic Actinobacterium Micromonospora sp. MPMI6T.</title>
        <authorList>
            <person name="Evv R."/>
            <person name="Podile A.R."/>
        </authorList>
    </citation>
    <scope>NUCLEOTIDE SEQUENCE [LARGE SCALE GENOMIC DNA]</scope>
    <source>
        <strain evidence="3 4">MPMI6</strain>
    </source>
</reference>
<dbReference type="PANTHER" id="PTHR37313">
    <property type="entry name" value="UPF0749 PROTEIN RV1825"/>
    <property type="match status" value="1"/>
</dbReference>
<feature type="region of interest" description="Disordered" evidence="2">
    <location>
        <begin position="294"/>
        <end position="331"/>
    </location>
</feature>
<feature type="compositionally biased region" description="Low complexity" evidence="2">
    <location>
        <begin position="298"/>
        <end position="324"/>
    </location>
</feature>
<comment type="caution">
    <text evidence="3">The sequence shown here is derived from an EMBL/GenBank/DDBJ whole genome shotgun (WGS) entry which is preliminary data.</text>
</comment>
<name>A0ABS3VKM5_MICEH</name>
<evidence type="ECO:0000313" key="4">
    <source>
        <dbReference type="Proteomes" id="UP000823521"/>
    </source>
</evidence>
<dbReference type="PANTHER" id="PTHR37313:SF1">
    <property type="entry name" value="UPF0749 PROTEIN RV1823"/>
    <property type="match status" value="1"/>
</dbReference>
<accession>A0ABS3VKM5</accession>
<comment type="similarity">
    <text evidence="1">Belongs to the UPF0749 family.</text>
</comment>
<evidence type="ECO:0000256" key="1">
    <source>
        <dbReference type="ARBA" id="ARBA00009108"/>
    </source>
</evidence>